<dbReference type="PANTHER" id="PTHR43313:SF1">
    <property type="entry name" value="3BETA-HYDROXYSTEROID DEHYDROGENASE DHS-16"/>
    <property type="match status" value="1"/>
</dbReference>
<protein>
    <submittedName>
        <fullName evidence="2">Uncharacterized protein</fullName>
    </submittedName>
</protein>
<dbReference type="RefSeq" id="WP_152097644.1">
    <property type="nucleotide sequence ID" value="NZ_AP021861.1"/>
</dbReference>
<dbReference type="AlphaFoldDB" id="A0A5K7X4A1"/>
<dbReference type="PANTHER" id="PTHR43313">
    <property type="entry name" value="SHORT-CHAIN DEHYDROGENASE/REDUCTASE FAMILY 9C"/>
    <property type="match status" value="1"/>
</dbReference>
<dbReference type="Proteomes" id="UP000326837">
    <property type="component" value="Chromosome"/>
</dbReference>
<evidence type="ECO:0000313" key="2">
    <source>
        <dbReference type="EMBL" id="BBO31504.1"/>
    </source>
</evidence>
<dbReference type="Gene3D" id="3.40.50.720">
    <property type="entry name" value="NAD(P)-binding Rossmann-like Domain"/>
    <property type="match status" value="1"/>
</dbReference>
<proteinExistence type="inferred from homology"/>
<gene>
    <name evidence="2" type="ORF">PLANPX_1116</name>
</gene>
<dbReference type="KEGG" id="lpav:PLANPX_1116"/>
<name>A0A5K7X4A1_9BACT</name>
<sequence length="337" mass="35982">MPPPPGADDFCVFLFDGGMLRVPRGARFGILEPLSALAGGQTGSRGGEFMDQTQPAVLVTGASSGIGLATARHLAANGYHVFAGTRTEEGRGKLEQLGLSSVTPIWLDVTDPEQAEQTIANVAAQAPGGLFALVNNAGIGPPSVVELLDLDELRATLEVNTLAPLRMMQLCLPLLRKGQGRIVNISSMNGSVALPMVGGYSASKFALEALSNTLRVELRPWKIPVTVIRPGQVGTAIFDKAREALHEREQELPPELRNGYGPLFARCAKLNERGARGATSPEKVAAVVLKALRARRPRIHYLVGADAVWLDIGHDVLPTRLLDRLIARVSGMMKGRP</sequence>
<evidence type="ECO:0000256" key="1">
    <source>
        <dbReference type="RuleBase" id="RU000363"/>
    </source>
</evidence>
<dbReference type="InterPro" id="IPR020904">
    <property type="entry name" value="Sc_DH/Rdtase_CS"/>
</dbReference>
<dbReference type="InterPro" id="IPR002347">
    <property type="entry name" value="SDR_fam"/>
</dbReference>
<dbReference type="CDD" id="cd05374">
    <property type="entry name" value="17beta-HSD-like_SDR_c"/>
    <property type="match status" value="1"/>
</dbReference>
<dbReference type="PRINTS" id="PR00080">
    <property type="entry name" value="SDRFAMILY"/>
</dbReference>
<reference evidence="3" key="1">
    <citation type="submission" date="2019-10" db="EMBL/GenBank/DDBJ databases">
        <title>Lacipirellula parvula gen. nov., sp. nov., representing a lineage of planctomycetes widespread in freshwater anoxic habitats, and description of the family Lacipirellulaceae.</title>
        <authorList>
            <person name="Dedysh S.N."/>
            <person name="Kulichevskaya I.S."/>
            <person name="Beletsky A.V."/>
            <person name="Rakitin A.L."/>
            <person name="Mardanov A.V."/>
            <person name="Ivanova A.A."/>
            <person name="Saltykova V.X."/>
            <person name="Rijpstra W.I.C."/>
            <person name="Sinninghe Damste J.S."/>
            <person name="Ravin N.V."/>
        </authorList>
    </citation>
    <scope>NUCLEOTIDE SEQUENCE [LARGE SCALE GENOMIC DNA]</scope>
    <source>
        <strain evidence="3">PX69</strain>
    </source>
</reference>
<organism evidence="2 3">
    <name type="scientific">Lacipirellula parvula</name>
    <dbReference type="NCBI Taxonomy" id="2650471"/>
    <lineage>
        <taxon>Bacteria</taxon>
        <taxon>Pseudomonadati</taxon>
        <taxon>Planctomycetota</taxon>
        <taxon>Planctomycetia</taxon>
        <taxon>Pirellulales</taxon>
        <taxon>Lacipirellulaceae</taxon>
        <taxon>Lacipirellula</taxon>
    </lineage>
</organism>
<dbReference type="PRINTS" id="PR00081">
    <property type="entry name" value="GDHRDH"/>
</dbReference>
<dbReference type="SUPFAM" id="SSF51735">
    <property type="entry name" value="NAD(P)-binding Rossmann-fold domains"/>
    <property type="match status" value="1"/>
</dbReference>
<dbReference type="GO" id="GO:0008202">
    <property type="term" value="P:steroid metabolic process"/>
    <property type="evidence" value="ECO:0007669"/>
    <property type="project" value="TreeGrafter"/>
</dbReference>
<dbReference type="EMBL" id="AP021861">
    <property type="protein sequence ID" value="BBO31504.1"/>
    <property type="molecule type" value="Genomic_DNA"/>
</dbReference>
<dbReference type="Pfam" id="PF00106">
    <property type="entry name" value="adh_short"/>
    <property type="match status" value="1"/>
</dbReference>
<comment type="similarity">
    <text evidence="1">Belongs to the short-chain dehydrogenases/reductases (SDR) family.</text>
</comment>
<dbReference type="PROSITE" id="PS00061">
    <property type="entry name" value="ADH_SHORT"/>
    <property type="match status" value="1"/>
</dbReference>
<dbReference type="InterPro" id="IPR036291">
    <property type="entry name" value="NAD(P)-bd_dom_sf"/>
</dbReference>
<keyword evidence="3" id="KW-1185">Reference proteome</keyword>
<evidence type="ECO:0000313" key="3">
    <source>
        <dbReference type="Proteomes" id="UP000326837"/>
    </source>
</evidence>
<accession>A0A5K7X4A1</accession>
<dbReference type="GO" id="GO:0016491">
    <property type="term" value="F:oxidoreductase activity"/>
    <property type="evidence" value="ECO:0007669"/>
    <property type="project" value="TreeGrafter"/>
</dbReference>